<keyword evidence="7" id="KW-0418">Kinase</keyword>
<dbReference type="InterPro" id="IPR003594">
    <property type="entry name" value="HATPase_dom"/>
</dbReference>
<evidence type="ECO:0000313" key="8">
    <source>
        <dbReference type="Proteomes" id="UP000663722"/>
    </source>
</evidence>
<protein>
    <recommendedName>
        <fullName evidence="2">histidine kinase</fullName>
        <ecNumber evidence="2">2.7.13.3</ecNumber>
    </recommendedName>
</protein>
<dbReference type="SMART" id="SM00448">
    <property type="entry name" value="REC"/>
    <property type="match status" value="1"/>
</dbReference>
<dbReference type="EMBL" id="CP061800">
    <property type="protein sequence ID" value="QTA84604.1"/>
    <property type="molecule type" value="Genomic_DNA"/>
</dbReference>
<dbReference type="PANTHER" id="PTHR43547">
    <property type="entry name" value="TWO-COMPONENT HISTIDINE KINASE"/>
    <property type="match status" value="1"/>
</dbReference>
<dbReference type="CDD" id="cd19920">
    <property type="entry name" value="REC_PA4781-like"/>
    <property type="match status" value="1"/>
</dbReference>
<dbReference type="InterPro" id="IPR005467">
    <property type="entry name" value="His_kinase_dom"/>
</dbReference>
<sequence length="431" mass="48913">MNALFDFLEDGSNFPETVPTHKWERIKEDKKASVLIVDDNPTNLDILVDYLEDSGFKTFAAPGGERALQQLKHIVPDIILLDIMMPGINGFETCRQIKRSEATKDIPVIFMTALSETFDKVKGFYLGAVDYITKPFRQEEVLARITIQIAIRRRQKELSQLNEGLFQSNKKVIESNTRLSKLNIRLSQANTAKDKMLSVIAHDMKHIFSYLTDSSEMLMASAAELNNSKIEDIVTSVCDTVRDAHKLMENLVTWSDFEIRDMEFEPRAIDLRKAVSDCIFLFTEDAKQKGINLSHHIETDTIIHADLNMTDMIFRNLISNAVRFCDRGGEVKISALPSVPNDERTERTEEEFWEISVFNTGISISEEIIQNVFQTDENYKEDSGISGKGTGISLILCKELVKKNKGKIWVEHEAGGGTIFRFTLPKNHAIP</sequence>
<dbReference type="SUPFAM" id="SSF47384">
    <property type="entry name" value="Homodimeric domain of signal transducing histidine kinase"/>
    <property type="match status" value="1"/>
</dbReference>
<dbReference type="Proteomes" id="UP000663722">
    <property type="component" value="Chromosome"/>
</dbReference>
<keyword evidence="3 4" id="KW-0597">Phosphoprotein</keyword>
<dbReference type="EC" id="2.7.13.3" evidence="2"/>
<dbReference type="SMART" id="SM00387">
    <property type="entry name" value="HATPase_c"/>
    <property type="match status" value="1"/>
</dbReference>
<evidence type="ECO:0000259" key="5">
    <source>
        <dbReference type="PROSITE" id="PS50109"/>
    </source>
</evidence>
<dbReference type="InterPro" id="IPR011006">
    <property type="entry name" value="CheY-like_superfamily"/>
</dbReference>
<keyword evidence="7" id="KW-0808">Transferase</keyword>
<dbReference type="InterPro" id="IPR036890">
    <property type="entry name" value="HATPase_C_sf"/>
</dbReference>
<organism evidence="7 8">
    <name type="scientific">Desulfonema magnum</name>
    <dbReference type="NCBI Taxonomy" id="45655"/>
    <lineage>
        <taxon>Bacteria</taxon>
        <taxon>Pseudomonadati</taxon>
        <taxon>Thermodesulfobacteriota</taxon>
        <taxon>Desulfobacteria</taxon>
        <taxon>Desulfobacterales</taxon>
        <taxon>Desulfococcaceae</taxon>
        <taxon>Desulfonema</taxon>
    </lineage>
</organism>
<dbReference type="Pfam" id="PF00072">
    <property type="entry name" value="Response_reg"/>
    <property type="match status" value="1"/>
</dbReference>
<name>A0A975BF57_9BACT</name>
<dbReference type="PANTHER" id="PTHR43547:SF2">
    <property type="entry name" value="HYBRID SIGNAL TRANSDUCTION HISTIDINE KINASE C"/>
    <property type="match status" value="1"/>
</dbReference>
<feature type="domain" description="Response regulatory" evidence="6">
    <location>
        <begin position="33"/>
        <end position="149"/>
    </location>
</feature>
<dbReference type="InterPro" id="IPR004358">
    <property type="entry name" value="Sig_transdc_His_kin-like_C"/>
</dbReference>
<feature type="domain" description="Histidine kinase" evidence="5">
    <location>
        <begin position="199"/>
        <end position="428"/>
    </location>
</feature>
<dbReference type="InterPro" id="IPR036097">
    <property type="entry name" value="HisK_dim/P_sf"/>
</dbReference>
<evidence type="ECO:0000313" key="7">
    <source>
        <dbReference type="EMBL" id="QTA84604.1"/>
    </source>
</evidence>
<evidence type="ECO:0000256" key="1">
    <source>
        <dbReference type="ARBA" id="ARBA00000085"/>
    </source>
</evidence>
<evidence type="ECO:0000256" key="2">
    <source>
        <dbReference type="ARBA" id="ARBA00012438"/>
    </source>
</evidence>
<accession>A0A975BF57</accession>
<dbReference type="Gene3D" id="3.30.565.10">
    <property type="entry name" value="Histidine kinase-like ATPase, C-terminal domain"/>
    <property type="match status" value="1"/>
</dbReference>
<comment type="catalytic activity">
    <reaction evidence="1">
        <text>ATP + protein L-histidine = ADP + protein N-phospho-L-histidine.</text>
        <dbReference type="EC" id="2.7.13.3"/>
    </reaction>
</comment>
<dbReference type="Gene3D" id="1.10.287.130">
    <property type="match status" value="1"/>
</dbReference>
<evidence type="ECO:0000259" key="6">
    <source>
        <dbReference type="PROSITE" id="PS50110"/>
    </source>
</evidence>
<feature type="modified residue" description="4-aspartylphosphate" evidence="4">
    <location>
        <position position="82"/>
    </location>
</feature>
<dbReference type="PROSITE" id="PS50109">
    <property type="entry name" value="HIS_KIN"/>
    <property type="match status" value="1"/>
</dbReference>
<proteinExistence type="predicted"/>
<dbReference type="AlphaFoldDB" id="A0A975BF57"/>
<reference evidence="7" key="1">
    <citation type="journal article" date="2021" name="Microb. Physiol.">
        <title>Proteogenomic Insights into the Physiology of Marine, Sulfate-Reducing, Filamentous Desulfonema limicola and Desulfonema magnum.</title>
        <authorList>
            <person name="Schnaars V."/>
            <person name="Wohlbrand L."/>
            <person name="Scheve S."/>
            <person name="Hinrichs C."/>
            <person name="Reinhardt R."/>
            <person name="Rabus R."/>
        </authorList>
    </citation>
    <scope>NUCLEOTIDE SEQUENCE</scope>
    <source>
        <strain evidence="7">4be13</strain>
    </source>
</reference>
<dbReference type="PROSITE" id="PS50110">
    <property type="entry name" value="RESPONSE_REGULATORY"/>
    <property type="match status" value="1"/>
</dbReference>
<dbReference type="Gene3D" id="3.40.50.2300">
    <property type="match status" value="1"/>
</dbReference>
<dbReference type="SUPFAM" id="SSF55874">
    <property type="entry name" value="ATPase domain of HSP90 chaperone/DNA topoisomerase II/histidine kinase"/>
    <property type="match status" value="1"/>
</dbReference>
<evidence type="ECO:0000256" key="3">
    <source>
        <dbReference type="ARBA" id="ARBA00022553"/>
    </source>
</evidence>
<keyword evidence="8" id="KW-1185">Reference proteome</keyword>
<dbReference type="Pfam" id="PF02518">
    <property type="entry name" value="HATPase_c"/>
    <property type="match status" value="1"/>
</dbReference>
<dbReference type="PRINTS" id="PR00344">
    <property type="entry name" value="BCTRLSENSOR"/>
</dbReference>
<dbReference type="SUPFAM" id="SSF52172">
    <property type="entry name" value="CheY-like"/>
    <property type="match status" value="1"/>
</dbReference>
<evidence type="ECO:0000256" key="4">
    <source>
        <dbReference type="PROSITE-ProRule" id="PRU00169"/>
    </source>
</evidence>
<dbReference type="InterPro" id="IPR001789">
    <property type="entry name" value="Sig_transdc_resp-reg_receiver"/>
</dbReference>
<gene>
    <name evidence="7" type="ORF">dnm_006030</name>
</gene>
<dbReference type="GO" id="GO:0000155">
    <property type="term" value="F:phosphorelay sensor kinase activity"/>
    <property type="evidence" value="ECO:0007669"/>
    <property type="project" value="InterPro"/>
</dbReference>
<dbReference type="KEGG" id="dmm:dnm_006030"/>